<reference evidence="3" key="1">
    <citation type="journal article" date="2014" name="Front. Microbiol.">
        <title>High frequency of phylogenetically diverse reductive dehalogenase-homologous genes in deep subseafloor sedimentary metagenomes.</title>
        <authorList>
            <person name="Kawai M."/>
            <person name="Futagami T."/>
            <person name="Toyoda A."/>
            <person name="Takaki Y."/>
            <person name="Nishi S."/>
            <person name="Hori S."/>
            <person name="Arai W."/>
            <person name="Tsubouchi T."/>
            <person name="Morono Y."/>
            <person name="Uchiyama I."/>
            <person name="Ito T."/>
            <person name="Fujiyama A."/>
            <person name="Inagaki F."/>
            <person name="Takami H."/>
        </authorList>
    </citation>
    <scope>NUCLEOTIDE SEQUENCE</scope>
    <source>
        <strain evidence="3">Expedition CK06-06</strain>
    </source>
</reference>
<name>X1D7M3_9ZZZZ</name>
<evidence type="ECO:0000313" key="3">
    <source>
        <dbReference type="EMBL" id="GAH16222.1"/>
    </source>
</evidence>
<keyword evidence="2" id="KW-0812">Transmembrane</keyword>
<comment type="caution">
    <text evidence="3">The sequence shown here is derived from an EMBL/GenBank/DDBJ whole genome shotgun (WGS) entry which is preliminary data.</text>
</comment>
<sequence length="114" mass="12227">TQPMPLEDETQQIPSKSDVSPDNMQDDASSEEGTLGNGWDEPPADENASKKSRSRSLPLLIIFSLIALLLIAATSAYGGYLSGINERTNFEGTQVRILLASTSNGPNFSARARS</sequence>
<accession>X1D7M3</accession>
<feature type="compositionally biased region" description="Polar residues" evidence="1">
    <location>
        <begin position="11"/>
        <end position="23"/>
    </location>
</feature>
<evidence type="ECO:0000256" key="1">
    <source>
        <dbReference type="SAM" id="MobiDB-lite"/>
    </source>
</evidence>
<protein>
    <submittedName>
        <fullName evidence="3">Uncharacterized protein</fullName>
    </submittedName>
</protein>
<dbReference type="AlphaFoldDB" id="X1D7M3"/>
<proteinExistence type="predicted"/>
<dbReference type="EMBL" id="BART01035634">
    <property type="protein sequence ID" value="GAH16222.1"/>
    <property type="molecule type" value="Genomic_DNA"/>
</dbReference>
<gene>
    <name evidence="3" type="ORF">S01H4_60433</name>
</gene>
<feature type="non-terminal residue" evidence="3">
    <location>
        <position position="1"/>
    </location>
</feature>
<feature type="transmembrane region" description="Helical" evidence="2">
    <location>
        <begin position="59"/>
        <end position="80"/>
    </location>
</feature>
<keyword evidence="2" id="KW-0472">Membrane</keyword>
<evidence type="ECO:0000256" key="2">
    <source>
        <dbReference type="SAM" id="Phobius"/>
    </source>
</evidence>
<feature type="compositionally biased region" description="Acidic residues" evidence="1">
    <location>
        <begin position="1"/>
        <end position="10"/>
    </location>
</feature>
<feature type="region of interest" description="Disordered" evidence="1">
    <location>
        <begin position="1"/>
        <end position="53"/>
    </location>
</feature>
<organism evidence="3">
    <name type="scientific">marine sediment metagenome</name>
    <dbReference type="NCBI Taxonomy" id="412755"/>
    <lineage>
        <taxon>unclassified sequences</taxon>
        <taxon>metagenomes</taxon>
        <taxon>ecological metagenomes</taxon>
    </lineage>
</organism>
<keyword evidence="2" id="KW-1133">Transmembrane helix</keyword>